<dbReference type="EMBL" id="CACVAY010000147">
    <property type="protein sequence ID" value="CAA6828243.1"/>
    <property type="molecule type" value="Genomic_DNA"/>
</dbReference>
<accession>A0A6S6UKT5</accession>
<evidence type="ECO:0000256" key="2">
    <source>
        <dbReference type="SAM" id="SignalP"/>
    </source>
</evidence>
<organism evidence="4">
    <name type="scientific">uncultured Thiotrichaceae bacterium</name>
    <dbReference type="NCBI Taxonomy" id="298394"/>
    <lineage>
        <taxon>Bacteria</taxon>
        <taxon>Pseudomonadati</taxon>
        <taxon>Pseudomonadota</taxon>
        <taxon>Gammaproteobacteria</taxon>
        <taxon>Thiotrichales</taxon>
        <taxon>Thiotrichaceae</taxon>
        <taxon>environmental samples</taxon>
    </lineage>
</organism>
<feature type="compositionally biased region" description="Low complexity" evidence="1">
    <location>
        <begin position="40"/>
        <end position="55"/>
    </location>
</feature>
<sequence>MKKTTLAICMALVLSACSKDESQTEASTASATKETEAKTVESAMPPAATKPHAAASASDKEALIAEAKGAVMALGGSLKKELQGAMMSGGPVAALDVCVEKAPAITKQISEEKNLEIGRVSLKNRNSGNAANEWQTAVLNDFETRKAGGEDAGKLAYAETVDIDGKKEFRFMKAIPTGNLCLTCHGDIVPENVVAKLKEHYPEDKATGFKEGDLRGAFYVVKPL</sequence>
<reference evidence="4" key="1">
    <citation type="submission" date="2020-01" db="EMBL/GenBank/DDBJ databases">
        <authorList>
            <person name="Meier V. D."/>
            <person name="Meier V D."/>
        </authorList>
    </citation>
    <scope>NUCLEOTIDE SEQUENCE</scope>
    <source>
        <strain evidence="4">HLG_WM_MAG_07</strain>
    </source>
</reference>
<proteinExistence type="predicted"/>
<keyword evidence="2" id="KW-0732">Signal</keyword>
<protein>
    <submittedName>
        <fullName evidence="4">Cytochrome c family protein</fullName>
    </submittedName>
</protein>
<name>A0A6S6UKT5_9GAMM</name>
<feature type="region of interest" description="Disordered" evidence="1">
    <location>
        <begin position="23"/>
        <end position="55"/>
    </location>
</feature>
<dbReference type="Pfam" id="PF11845">
    <property type="entry name" value="Tll0287-like"/>
    <property type="match status" value="1"/>
</dbReference>
<feature type="chain" id="PRO_5028159726" evidence="2">
    <location>
        <begin position="19"/>
        <end position="224"/>
    </location>
</feature>
<evidence type="ECO:0000313" key="4">
    <source>
        <dbReference type="EMBL" id="CAA6828243.1"/>
    </source>
</evidence>
<dbReference type="AlphaFoldDB" id="A0A6S6UKT5"/>
<dbReference type="InterPro" id="IPR021796">
    <property type="entry name" value="Tll0287-like_dom"/>
</dbReference>
<gene>
    <name evidence="4" type="ORF">HELGO_WM25932</name>
</gene>
<dbReference type="PROSITE" id="PS51257">
    <property type="entry name" value="PROKAR_LIPOPROTEIN"/>
    <property type="match status" value="1"/>
</dbReference>
<feature type="signal peptide" evidence="2">
    <location>
        <begin position="1"/>
        <end position="18"/>
    </location>
</feature>
<evidence type="ECO:0000259" key="3">
    <source>
        <dbReference type="Pfam" id="PF11845"/>
    </source>
</evidence>
<feature type="domain" description="Tll0287-like" evidence="3">
    <location>
        <begin position="53"/>
        <end position="223"/>
    </location>
</feature>
<evidence type="ECO:0000256" key="1">
    <source>
        <dbReference type="SAM" id="MobiDB-lite"/>
    </source>
</evidence>